<organism evidence="1 2">
    <name type="scientific">Xenoophorus captivus</name>
    <dbReference type="NCBI Taxonomy" id="1517983"/>
    <lineage>
        <taxon>Eukaryota</taxon>
        <taxon>Metazoa</taxon>
        <taxon>Chordata</taxon>
        <taxon>Craniata</taxon>
        <taxon>Vertebrata</taxon>
        <taxon>Euteleostomi</taxon>
        <taxon>Actinopterygii</taxon>
        <taxon>Neopterygii</taxon>
        <taxon>Teleostei</taxon>
        <taxon>Neoteleostei</taxon>
        <taxon>Acanthomorphata</taxon>
        <taxon>Ovalentaria</taxon>
        <taxon>Atherinomorphae</taxon>
        <taxon>Cyprinodontiformes</taxon>
        <taxon>Goodeidae</taxon>
        <taxon>Xenoophorus</taxon>
    </lineage>
</organism>
<accession>A0ABV0R566</accession>
<protein>
    <submittedName>
        <fullName evidence="1">Uncharacterized protein</fullName>
    </submittedName>
</protein>
<sequence>MKKGDVEHRRTKHLSYFPDNAAVGALAMMCHSSAGSSGMHRDRLYPFVPVNSSAQPSITWSRGLRWGAVVAGRNMEVLGLKVKRKHNVLFGAWLTPSDLRHNSGSVMVPNSFLKIN</sequence>
<reference evidence="1 2" key="1">
    <citation type="submission" date="2021-06" db="EMBL/GenBank/DDBJ databases">
        <authorList>
            <person name="Palmer J.M."/>
        </authorList>
    </citation>
    <scope>NUCLEOTIDE SEQUENCE [LARGE SCALE GENOMIC DNA]</scope>
    <source>
        <strain evidence="1 2">XC_2019</strain>
        <tissue evidence="1">Muscle</tissue>
    </source>
</reference>
<evidence type="ECO:0000313" key="2">
    <source>
        <dbReference type="Proteomes" id="UP001434883"/>
    </source>
</evidence>
<comment type="caution">
    <text evidence="1">The sequence shown here is derived from an EMBL/GenBank/DDBJ whole genome shotgun (WGS) entry which is preliminary data.</text>
</comment>
<name>A0ABV0R566_9TELE</name>
<proteinExistence type="predicted"/>
<dbReference type="Proteomes" id="UP001434883">
    <property type="component" value="Unassembled WGS sequence"/>
</dbReference>
<evidence type="ECO:0000313" key="1">
    <source>
        <dbReference type="EMBL" id="MEQ2203144.1"/>
    </source>
</evidence>
<keyword evidence="2" id="KW-1185">Reference proteome</keyword>
<gene>
    <name evidence="1" type="ORF">XENOCAPTIV_025434</name>
</gene>
<dbReference type="EMBL" id="JAHRIN010034222">
    <property type="protein sequence ID" value="MEQ2203144.1"/>
    <property type="molecule type" value="Genomic_DNA"/>
</dbReference>